<evidence type="ECO:0000256" key="7">
    <source>
        <dbReference type="ARBA" id="ARBA00023170"/>
    </source>
</evidence>
<proteinExistence type="evidence at transcript level"/>
<dbReference type="PANTHER" id="PTHR21137">
    <property type="entry name" value="ODORANT RECEPTOR"/>
    <property type="match status" value="1"/>
</dbReference>
<evidence type="ECO:0000256" key="3">
    <source>
        <dbReference type="ARBA" id="ARBA00022692"/>
    </source>
</evidence>
<dbReference type="Pfam" id="PF02949">
    <property type="entry name" value="7tm_6"/>
    <property type="match status" value="1"/>
</dbReference>
<keyword evidence="7 12" id="KW-0675">Receptor</keyword>
<dbReference type="PANTHER" id="PTHR21137:SF37">
    <property type="entry name" value="ODORANT RECEPTOR 46A, ISOFORM B-RELATED"/>
    <property type="match status" value="1"/>
</dbReference>
<keyword evidence="4 12" id="KW-0552">Olfaction</keyword>
<evidence type="ECO:0000256" key="2">
    <source>
        <dbReference type="ARBA" id="ARBA00022606"/>
    </source>
</evidence>
<feature type="transmembrane region" description="Helical" evidence="12">
    <location>
        <begin position="255"/>
        <end position="276"/>
    </location>
</feature>
<dbReference type="GO" id="GO:0005886">
    <property type="term" value="C:plasma membrane"/>
    <property type="evidence" value="ECO:0007669"/>
    <property type="project" value="UniProtKB-SubCell"/>
</dbReference>
<dbReference type="GO" id="GO:0004984">
    <property type="term" value="F:olfactory receptor activity"/>
    <property type="evidence" value="ECO:0007669"/>
    <property type="project" value="InterPro"/>
</dbReference>
<evidence type="ECO:0000313" key="13">
    <source>
        <dbReference type="EMBL" id="AXM05210.1"/>
    </source>
</evidence>
<sequence>MLLSHSWSFTMLQLCGLSRPRQWFSGWKKYFYNSLTIFSSLCIYVFTLTGLVKIITSPSFGEAARSSFMALTMFGVSCKIANWILRSNDIIIVMEILNNDVCRPRGNEELAIQTKFDNLSRTNTMFFGGIAEGIVIDVTITSLLENIAQRTLPFPAWFPFDCTSDWKFWIAFLHQILAHGIAANIGTFHDTFFHEIMIQARAKLNILKFRLRSIPEAIEKPHLKNKDNDGERKKSRLYSQLQEEIYKFVKKSNEVFNIVLLVQFSVSAFVICMSTYMLSKLTIHSPEFIFIVVYLLSMILQIFLMCWHGNEVIVESMDVRNAIYDMDWCSLGPNSKKDLHLMMTRTYYRLEYTTSHLITLSLESYNSLLKLSYSMYNLLQTST</sequence>
<feature type="transmembrane region" description="Helical" evidence="12">
    <location>
        <begin position="288"/>
        <end position="307"/>
    </location>
</feature>
<protein>
    <recommendedName>
        <fullName evidence="12">Odorant receptor</fullName>
    </recommendedName>
</protein>
<feature type="transmembrane region" description="Helical" evidence="12">
    <location>
        <begin position="67"/>
        <end position="85"/>
    </location>
</feature>
<dbReference type="GO" id="GO:0005549">
    <property type="term" value="F:odorant binding"/>
    <property type="evidence" value="ECO:0007669"/>
    <property type="project" value="InterPro"/>
</dbReference>
<comment type="caution">
    <text evidence="12">Lacks conserved residue(s) required for the propagation of feature annotation.</text>
</comment>
<keyword evidence="8 12" id="KW-0807">Transducer</keyword>
<evidence type="ECO:0000256" key="11">
    <source>
        <dbReference type="ARBA" id="ARBA00038679"/>
    </source>
</evidence>
<evidence type="ECO:0000256" key="6">
    <source>
        <dbReference type="ARBA" id="ARBA00023136"/>
    </source>
</evidence>
<comment type="function">
    <text evidence="9">Odorant receptor which mediates acceptance or avoidance behavior, depending on its substrates. The odorant receptor repertoire encodes a large collection of odor stimuli that vary widely in identity, intensity, and duration. May form a complex with Orco to form odorant-sensing units, providing sensitive and prolonged odorant signaling and calcium permeability.</text>
</comment>
<name>A0A346D440_9HYME</name>
<evidence type="ECO:0000256" key="4">
    <source>
        <dbReference type="ARBA" id="ARBA00022725"/>
    </source>
</evidence>
<evidence type="ECO:0000256" key="10">
    <source>
        <dbReference type="ARBA" id="ARBA00037946"/>
    </source>
</evidence>
<keyword evidence="3 12" id="KW-0812">Transmembrane</keyword>
<evidence type="ECO:0000256" key="9">
    <source>
        <dbReference type="ARBA" id="ARBA00037764"/>
    </source>
</evidence>
<evidence type="ECO:0000256" key="5">
    <source>
        <dbReference type="ARBA" id="ARBA00022989"/>
    </source>
</evidence>
<evidence type="ECO:0000256" key="12">
    <source>
        <dbReference type="RuleBase" id="RU351113"/>
    </source>
</evidence>
<dbReference type="InterPro" id="IPR004117">
    <property type="entry name" value="7tm6_olfct_rcpt"/>
</dbReference>
<keyword evidence="5 12" id="KW-1133">Transmembrane helix</keyword>
<evidence type="ECO:0000256" key="1">
    <source>
        <dbReference type="ARBA" id="ARBA00004141"/>
    </source>
</evidence>
<comment type="subcellular location">
    <subcellularLocation>
        <location evidence="12">Cell membrane</location>
        <topology evidence="12">Multi-pass membrane protein</topology>
    </subcellularLocation>
    <subcellularLocation>
        <location evidence="1">Membrane</location>
        <topology evidence="1">Multi-pass membrane protein</topology>
    </subcellularLocation>
</comment>
<feature type="transmembrane region" description="Helical" evidence="12">
    <location>
        <begin position="30"/>
        <end position="55"/>
    </location>
</feature>
<comment type="similarity">
    <text evidence="10">Belongs to the insect chemoreceptor superfamily. Heteromeric odorant receptor channel (TC 1.A.69) family. Or2a subfamily.</text>
</comment>
<reference evidence="13" key="1">
    <citation type="journal article" date="2018" name="Insect Mol. Biol.">
        <title>An odorant receptor mediates the attractiveness of cis-jasmone to Campoletis chlorideae, the endoparasitoid of Helicoverpa armigera.</title>
        <authorList>
            <person name="Sun Y.L."/>
            <person name="Dong J.F."/>
            <person name="Ning C."/>
            <person name="Ding P.P."/>
            <person name="Huang L.Q."/>
            <person name="Sun J.G."/>
            <person name="Wang C.Z."/>
        </authorList>
    </citation>
    <scope>NUCLEOTIDE SEQUENCE</scope>
    <source>
        <strain evidence="13">CchlOR92</strain>
    </source>
</reference>
<accession>A0A346D440</accession>
<evidence type="ECO:0000256" key="8">
    <source>
        <dbReference type="ARBA" id="ARBA00023224"/>
    </source>
</evidence>
<dbReference type="GO" id="GO:0007165">
    <property type="term" value="P:signal transduction"/>
    <property type="evidence" value="ECO:0007669"/>
    <property type="project" value="UniProtKB-KW"/>
</dbReference>
<organism evidence="13">
    <name type="scientific">Campoletis chlorideae</name>
    <dbReference type="NCBI Taxonomy" id="219166"/>
    <lineage>
        <taxon>Eukaryota</taxon>
        <taxon>Metazoa</taxon>
        <taxon>Ecdysozoa</taxon>
        <taxon>Arthropoda</taxon>
        <taxon>Hexapoda</taxon>
        <taxon>Insecta</taxon>
        <taxon>Pterygota</taxon>
        <taxon>Neoptera</taxon>
        <taxon>Endopterygota</taxon>
        <taxon>Hymenoptera</taxon>
        <taxon>Apocrita</taxon>
        <taxon>Ichneumonoidea</taxon>
        <taxon>Ichneumonidae</taxon>
        <taxon>Campopleginae</taxon>
        <taxon>Dusona group</taxon>
        <taxon>Campoletis</taxon>
    </lineage>
</organism>
<dbReference type="EMBL" id="MG859382">
    <property type="protein sequence ID" value="AXM05210.1"/>
    <property type="molecule type" value="mRNA"/>
</dbReference>
<dbReference type="AlphaFoldDB" id="A0A346D440"/>
<reference evidence="13" key="2">
    <citation type="submission" date="2018-01" db="EMBL/GenBank/DDBJ databases">
        <authorList>
            <person name="Gaut B.S."/>
            <person name="Morton B.R."/>
            <person name="Clegg M.T."/>
            <person name="Duvall M.R."/>
        </authorList>
    </citation>
    <scope>NUCLEOTIDE SEQUENCE</scope>
    <source>
        <strain evidence="13">CchlOR92</strain>
    </source>
</reference>
<comment type="subunit">
    <text evidence="11">Interacts with Orco. Complexes exist early in the endomembrane system in olfactory sensory neurons (OSNs), coupling these complexes to the conserved ciliary trafficking pathway.</text>
</comment>
<keyword evidence="6 12" id="KW-0472">Membrane</keyword>
<keyword evidence="2 12" id="KW-0716">Sensory transduction</keyword>